<keyword evidence="11 15" id="KW-0460">Magnesium</keyword>
<dbReference type="FunFam" id="3.20.20.60:FF:000001">
    <property type="entry name" value="Pyruvate kinase"/>
    <property type="match status" value="1"/>
</dbReference>
<dbReference type="GO" id="GO:0006950">
    <property type="term" value="P:response to stress"/>
    <property type="evidence" value="ECO:0007669"/>
    <property type="project" value="UniProtKB-ARBA"/>
</dbReference>
<organism evidence="18 19">
    <name type="scientific">Trichuris trichiura</name>
    <name type="common">Whipworm</name>
    <name type="synonym">Trichocephalus trichiurus</name>
    <dbReference type="NCBI Taxonomy" id="36087"/>
    <lineage>
        <taxon>Eukaryota</taxon>
        <taxon>Metazoa</taxon>
        <taxon>Ecdysozoa</taxon>
        <taxon>Nematoda</taxon>
        <taxon>Enoplea</taxon>
        <taxon>Dorylaimia</taxon>
        <taxon>Trichinellida</taxon>
        <taxon>Trichuridae</taxon>
        <taxon>Trichuris</taxon>
    </lineage>
</organism>
<dbReference type="InterPro" id="IPR001697">
    <property type="entry name" value="Pyr_Knase"/>
</dbReference>
<dbReference type="SUPFAM" id="SSF51621">
    <property type="entry name" value="Phosphoenolpyruvate/pyruvate domain"/>
    <property type="match status" value="1"/>
</dbReference>
<evidence type="ECO:0000256" key="12">
    <source>
        <dbReference type="ARBA" id="ARBA00023152"/>
    </source>
</evidence>
<keyword evidence="6 15" id="KW-0808">Transferase</keyword>
<evidence type="ECO:0000256" key="8">
    <source>
        <dbReference type="ARBA" id="ARBA00022741"/>
    </source>
</evidence>
<dbReference type="Proteomes" id="UP000030665">
    <property type="component" value="Unassembled WGS sequence"/>
</dbReference>
<dbReference type="OrthoDB" id="108365at2759"/>
<feature type="domain" description="Pyruvate kinase barrel" evidence="16">
    <location>
        <begin position="38"/>
        <end position="366"/>
    </location>
</feature>
<evidence type="ECO:0000256" key="9">
    <source>
        <dbReference type="ARBA" id="ARBA00022777"/>
    </source>
</evidence>
<dbReference type="Gene3D" id="3.40.1380.20">
    <property type="entry name" value="Pyruvate kinase, C-terminal domain"/>
    <property type="match status" value="1"/>
</dbReference>
<reference evidence="18" key="1">
    <citation type="submission" date="2014-01" db="EMBL/GenBank/DDBJ databases">
        <authorList>
            <person name="Aslett M."/>
        </authorList>
    </citation>
    <scope>NUCLEOTIDE SEQUENCE</scope>
</reference>
<dbReference type="InterPro" id="IPR018209">
    <property type="entry name" value="Pyrv_Knase_AS"/>
</dbReference>
<comment type="cofactor">
    <cofactor evidence="1">
        <name>Mg(2+)</name>
        <dbReference type="ChEBI" id="CHEBI:18420"/>
    </cofactor>
</comment>
<dbReference type="GO" id="GO:0016301">
    <property type="term" value="F:kinase activity"/>
    <property type="evidence" value="ECO:0007669"/>
    <property type="project" value="UniProtKB-KW"/>
</dbReference>
<comment type="cofactor">
    <cofactor evidence="2">
        <name>K(+)</name>
        <dbReference type="ChEBI" id="CHEBI:29103"/>
    </cofactor>
</comment>
<evidence type="ECO:0000256" key="7">
    <source>
        <dbReference type="ARBA" id="ARBA00022723"/>
    </source>
</evidence>
<dbReference type="Pfam" id="PF00224">
    <property type="entry name" value="PK"/>
    <property type="match status" value="1"/>
</dbReference>
<accession>A0A077ZHV8</accession>
<evidence type="ECO:0000256" key="15">
    <source>
        <dbReference type="RuleBase" id="RU000504"/>
    </source>
</evidence>
<dbReference type="AlphaFoldDB" id="A0A077ZHV8"/>
<feature type="domain" description="Pyruvate kinase C-terminal" evidence="17">
    <location>
        <begin position="405"/>
        <end position="518"/>
    </location>
</feature>
<dbReference type="PRINTS" id="PR01050">
    <property type="entry name" value="PYRUVTKNASE"/>
</dbReference>
<protein>
    <recommendedName>
        <fullName evidence="5 15">Pyruvate kinase</fullName>
        <ecNumber evidence="5 15">2.7.1.40</ecNumber>
    </recommendedName>
</protein>
<dbReference type="PANTHER" id="PTHR11817">
    <property type="entry name" value="PYRUVATE KINASE"/>
    <property type="match status" value="1"/>
</dbReference>
<reference evidence="18" key="2">
    <citation type="submission" date="2014-03" db="EMBL/GenBank/DDBJ databases">
        <title>The whipworm genome and dual-species transcriptomics of an intimate host-pathogen interaction.</title>
        <authorList>
            <person name="Foth B.J."/>
            <person name="Tsai I.J."/>
            <person name="Reid A.J."/>
            <person name="Bancroft A.J."/>
            <person name="Nichol S."/>
            <person name="Tracey A."/>
            <person name="Holroyd N."/>
            <person name="Cotton J.A."/>
            <person name="Stanley E.J."/>
            <person name="Zarowiecki M."/>
            <person name="Liu J.Z."/>
            <person name="Huckvale T."/>
            <person name="Cooper P.J."/>
            <person name="Grencis R.K."/>
            <person name="Berriman M."/>
        </authorList>
    </citation>
    <scope>NUCLEOTIDE SEQUENCE [LARGE SCALE GENOMIC DNA]</scope>
</reference>
<dbReference type="STRING" id="36087.A0A077ZHV8"/>
<keyword evidence="19" id="KW-1185">Reference proteome</keyword>
<evidence type="ECO:0000313" key="18">
    <source>
        <dbReference type="EMBL" id="CDW59951.1"/>
    </source>
</evidence>
<dbReference type="SUPFAM" id="SSF50800">
    <property type="entry name" value="PK beta-barrel domain-like"/>
    <property type="match status" value="1"/>
</dbReference>
<dbReference type="NCBIfam" id="NF004491">
    <property type="entry name" value="PRK05826.1"/>
    <property type="match status" value="1"/>
</dbReference>
<dbReference type="InterPro" id="IPR015806">
    <property type="entry name" value="Pyrv_Knase_insert_dom_sf"/>
</dbReference>
<dbReference type="Pfam" id="PF02887">
    <property type="entry name" value="PK_C"/>
    <property type="match status" value="1"/>
</dbReference>
<dbReference type="NCBIfam" id="NF004978">
    <property type="entry name" value="PRK06354.1"/>
    <property type="match status" value="1"/>
</dbReference>
<dbReference type="InterPro" id="IPR015793">
    <property type="entry name" value="Pyrv_Knase_brl"/>
</dbReference>
<keyword evidence="13 18" id="KW-0670">Pyruvate</keyword>
<dbReference type="GO" id="GO:0000287">
    <property type="term" value="F:magnesium ion binding"/>
    <property type="evidence" value="ECO:0007669"/>
    <property type="project" value="InterPro"/>
</dbReference>
<dbReference type="PROSITE" id="PS00110">
    <property type="entry name" value="PYRUVATE_KINASE"/>
    <property type="match status" value="1"/>
</dbReference>
<dbReference type="InterPro" id="IPR015813">
    <property type="entry name" value="Pyrv/PenolPyrv_kinase-like_dom"/>
</dbReference>
<dbReference type="EC" id="2.7.1.40" evidence="5 15"/>
<keyword evidence="8" id="KW-0547">Nucleotide-binding</keyword>
<evidence type="ECO:0000256" key="2">
    <source>
        <dbReference type="ARBA" id="ARBA00001958"/>
    </source>
</evidence>
<comment type="catalytic activity">
    <reaction evidence="14">
        <text>pyruvate + ATP = phosphoenolpyruvate + ADP + H(+)</text>
        <dbReference type="Rhea" id="RHEA:18157"/>
        <dbReference type="ChEBI" id="CHEBI:15361"/>
        <dbReference type="ChEBI" id="CHEBI:15378"/>
        <dbReference type="ChEBI" id="CHEBI:30616"/>
        <dbReference type="ChEBI" id="CHEBI:58702"/>
        <dbReference type="ChEBI" id="CHEBI:456216"/>
        <dbReference type="EC" id="2.7.1.40"/>
    </reaction>
    <physiologicalReaction direction="right-to-left" evidence="14">
        <dbReference type="Rhea" id="RHEA:18159"/>
    </physiologicalReaction>
</comment>
<dbReference type="NCBIfam" id="TIGR01064">
    <property type="entry name" value="pyruv_kin"/>
    <property type="match status" value="1"/>
</dbReference>
<dbReference type="SUPFAM" id="SSF52935">
    <property type="entry name" value="PK C-terminal domain-like"/>
    <property type="match status" value="1"/>
</dbReference>
<evidence type="ECO:0000259" key="17">
    <source>
        <dbReference type="Pfam" id="PF02887"/>
    </source>
</evidence>
<keyword evidence="9 15" id="KW-0418">Kinase</keyword>
<dbReference type="InterPro" id="IPR015795">
    <property type="entry name" value="Pyrv_Knase_C"/>
</dbReference>
<sequence>MVVSKVVSNEANKDTQRSRTLIEHVCHLNIDDPVERHRKTGIICTIGPSSRSVDLLVKLIEAGMTIVRLNFSHGTHEYHHETLVNLKNALTSFKVKPSVAVALDTKGPEIRTGILTGGPTGEIELKKDNKITLTVDERMKAACTQNILYVDYKNITKVVKKGAYIYIDDGLIALVAESVDNNSIVCRIENGGKLGSLKGVNLPHSKVDLPALSQKDLQDLKFAVDHEIDFIFASFVRSPEDVKSIRKALGDKGQNIKIIAKIENHEGVQNVNDIIEQADGIMVARGDLGIEIPAEKVFVAQKSIIAKCKIAGKPVICATQMLESMISKPRPTRAECSDVANAVLDGADCVMLSGETAKGAYPVEAVRIMHQVCCQAESVFFHSNFFNEIVQITPKPTDPTVTVGIAVTSAVISMNASGIIVITETGRSAVLLSKFRPPCILIAIVREQRTARYLQLYHGVQPLLLMEPAKTTSFLESVEYRVNEAINHGKQKGYFKTGDNVAIVTGRQKGPGSTNTIRFVPVP</sequence>
<comment type="similarity">
    <text evidence="4 15">Belongs to the pyruvate kinase family.</text>
</comment>
<dbReference type="InterPro" id="IPR036918">
    <property type="entry name" value="Pyrv_Knase_C_sf"/>
</dbReference>
<proteinExistence type="inferred from homology"/>
<evidence type="ECO:0000256" key="14">
    <source>
        <dbReference type="ARBA" id="ARBA00048967"/>
    </source>
</evidence>
<evidence type="ECO:0000256" key="3">
    <source>
        <dbReference type="ARBA" id="ARBA00004997"/>
    </source>
</evidence>
<comment type="pathway">
    <text evidence="3 15">Carbohydrate degradation; glycolysis; pyruvate from D-glyceraldehyde 3-phosphate: step 5/5.</text>
</comment>
<evidence type="ECO:0000259" key="16">
    <source>
        <dbReference type="Pfam" id="PF00224"/>
    </source>
</evidence>
<keyword evidence="7" id="KW-0479">Metal-binding</keyword>
<dbReference type="GO" id="GO:0004743">
    <property type="term" value="F:pyruvate kinase activity"/>
    <property type="evidence" value="ECO:0007669"/>
    <property type="project" value="UniProtKB-EC"/>
</dbReference>
<keyword evidence="12 15" id="KW-0324">Glycolysis</keyword>
<evidence type="ECO:0000256" key="1">
    <source>
        <dbReference type="ARBA" id="ARBA00001946"/>
    </source>
</evidence>
<dbReference type="EMBL" id="HG806797">
    <property type="protein sequence ID" value="CDW59951.1"/>
    <property type="molecule type" value="Genomic_DNA"/>
</dbReference>
<dbReference type="GO" id="GO:0005524">
    <property type="term" value="F:ATP binding"/>
    <property type="evidence" value="ECO:0007669"/>
    <property type="project" value="UniProtKB-KW"/>
</dbReference>
<dbReference type="FunFam" id="2.40.33.10:FF:000001">
    <property type="entry name" value="Pyruvate kinase"/>
    <property type="match status" value="1"/>
</dbReference>
<evidence type="ECO:0000256" key="11">
    <source>
        <dbReference type="ARBA" id="ARBA00022842"/>
    </source>
</evidence>
<dbReference type="Gene3D" id="3.20.20.60">
    <property type="entry name" value="Phosphoenolpyruvate-binding domains"/>
    <property type="match status" value="1"/>
</dbReference>
<dbReference type="CDD" id="cd00288">
    <property type="entry name" value="Pyruvate_Kinase"/>
    <property type="match status" value="1"/>
</dbReference>
<dbReference type="InterPro" id="IPR011037">
    <property type="entry name" value="Pyrv_Knase-like_insert_dom_sf"/>
</dbReference>
<dbReference type="InterPro" id="IPR040442">
    <property type="entry name" value="Pyrv_kinase-like_dom_sf"/>
</dbReference>
<gene>
    <name evidence="18" type="ORF">TTRE_0000829801</name>
</gene>
<evidence type="ECO:0000256" key="10">
    <source>
        <dbReference type="ARBA" id="ARBA00022840"/>
    </source>
</evidence>
<evidence type="ECO:0000256" key="6">
    <source>
        <dbReference type="ARBA" id="ARBA00022679"/>
    </source>
</evidence>
<dbReference type="GO" id="GO:0030955">
    <property type="term" value="F:potassium ion binding"/>
    <property type="evidence" value="ECO:0007669"/>
    <property type="project" value="InterPro"/>
</dbReference>
<evidence type="ECO:0000256" key="13">
    <source>
        <dbReference type="ARBA" id="ARBA00023317"/>
    </source>
</evidence>
<dbReference type="UniPathway" id="UPA00109">
    <property type="reaction ID" value="UER00188"/>
</dbReference>
<name>A0A077ZHV8_TRITR</name>
<evidence type="ECO:0000256" key="5">
    <source>
        <dbReference type="ARBA" id="ARBA00012142"/>
    </source>
</evidence>
<dbReference type="Gene3D" id="2.40.33.10">
    <property type="entry name" value="PK beta-barrel domain-like"/>
    <property type="match status" value="1"/>
</dbReference>
<keyword evidence="10" id="KW-0067">ATP-binding</keyword>
<evidence type="ECO:0000256" key="4">
    <source>
        <dbReference type="ARBA" id="ARBA00008663"/>
    </source>
</evidence>
<evidence type="ECO:0000313" key="19">
    <source>
        <dbReference type="Proteomes" id="UP000030665"/>
    </source>
</evidence>